<dbReference type="STRING" id="1184151.AW736_05855"/>
<dbReference type="SMART" id="SM00560">
    <property type="entry name" value="LamGL"/>
    <property type="match status" value="1"/>
</dbReference>
<feature type="chain" id="PRO_5008089140" description="LamG-like jellyroll fold domain-containing protein" evidence="3">
    <location>
        <begin position="28"/>
        <end position="260"/>
    </location>
</feature>
<accession>A0A178IM29</accession>
<keyword evidence="6" id="KW-1185">Reference proteome</keyword>
<dbReference type="Proteomes" id="UP000078486">
    <property type="component" value="Unassembled WGS sequence"/>
</dbReference>
<dbReference type="EMBL" id="LRRQ01000046">
    <property type="protein sequence ID" value="OAM90828.1"/>
    <property type="molecule type" value="Genomic_DNA"/>
</dbReference>
<organism evidence="5 6">
    <name type="scientific">Termitidicoccus mucosus</name>
    <dbReference type="NCBI Taxonomy" id="1184151"/>
    <lineage>
        <taxon>Bacteria</taxon>
        <taxon>Pseudomonadati</taxon>
        <taxon>Verrucomicrobiota</taxon>
        <taxon>Opitutia</taxon>
        <taxon>Opitutales</taxon>
        <taxon>Opitutaceae</taxon>
        <taxon>Termitidicoccus</taxon>
    </lineage>
</organism>
<sequence>MKTNPFTKLFIRITALVSLAAGAPCGAATVAQWSFDGLKPGEPISLVKGTGASPFDLAQTLKHRRPMAVALPAADTIPAALRGRVAARFADDSVKESDLLEAAAAQPSLDFAETAPFTIEAWVMLKSLPREKGWQRAIFSTRSQSPGNPGLVLSVGPEGNVLFGIDGGEPFRNLKSEAVIPTGVWWHIAAVRDERGRVTLFVNGKKDAVPPVLARYGVKTDSPPMIGSTAHAGSRSRWDGDIAAIRISDAALTPEQFLHQ</sequence>
<dbReference type="InterPro" id="IPR013320">
    <property type="entry name" value="ConA-like_dom_sf"/>
</dbReference>
<proteinExistence type="predicted"/>
<dbReference type="Gene3D" id="2.60.120.200">
    <property type="match status" value="1"/>
</dbReference>
<dbReference type="InterPro" id="IPR006558">
    <property type="entry name" value="LamG-like"/>
</dbReference>
<evidence type="ECO:0000256" key="3">
    <source>
        <dbReference type="SAM" id="SignalP"/>
    </source>
</evidence>
<evidence type="ECO:0000313" key="5">
    <source>
        <dbReference type="EMBL" id="OAM90828.1"/>
    </source>
</evidence>
<gene>
    <name evidence="5" type="ORF">AW736_05855</name>
</gene>
<feature type="signal peptide" evidence="3">
    <location>
        <begin position="1"/>
        <end position="27"/>
    </location>
</feature>
<reference evidence="5 6" key="1">
    <citation type="submission" date="2016-01" db="EMBL/GenBank/DDBJ databases">
        <title>High potential of lignocellulose degradation of a new Verrucomicrobia species.</title>
        <authorList>
            <person name="Wang Y."/>
            <person name="Shi Y."/>
            <person name="Qiu Z."/>
            <person name="Liu S."/>
            <person name="Yang H."/>
        </authorList>
    </citation>
    <scope>NUCLEOTIDE SEQUENCE [LARGE SCALE GENOMIC DNA]</scope>
    <source>
        <strain evidence="5 6">TSB47</strain>
    </source>
</reference>
<comment type="caution">
    <text evidence="5">The sequence shown here is derived from an EMBL/GenBank/DDBJ whole genome shotgun (WGS) entry which is preliminary data.</text>
</comment>
<evidence type="ECO:0000256" key="1">
    <source>
        <dbReference type="ARBA" id="ARBA00022729"/>
    </source>
</evidence>
<keyword evidence="2" id="KW-1015">Disulfide bond</keyword>
<evidence type="ECO:0000313" key="6">
    <source>
        <dbReference type="Proteomes" id="UP000078486"/>
    </source>
</evidence>
<dbReference type="Pfam" id="PF13385">
    <property type="entry name" value="Laminin_G_3"/>
    <property type="match status" value="1"/>
</dbReference>
<evidence type="ECO:0000256" key="2">
    <source>
        <dbReference type="ARBA" id="ARBA00023157"/>
    </source>
</evidence>
<dbReference type="SUPFAM" id="SSF49899">
    <property type="entry name" value="Concanavalin A-like lectins/glucanases"/>
    <property type="match status" value="1"/>
</dbReference>
<name>A0A178IM29_9BACT</name>
<protein>
    <recommendedName>
        <fullName evidence="4">LamG-like jellyroll fold domain-containing protein</fullName>
    </recommendedName>
</protein>
<keyword evidence="1 3" id="KW-0732">Signal</keyword>
<dbReference type="AlphaFoldDB" id="A0A178IM29"/>
<feature type="domain" description="LamG-like jellyroll fold" evidence="4">
    <location>
        <begin position="115"/>
        <end position="255"/>
    </location>
</feature>
<evidence type="ECO:0000259" key="4">
    <source>
        <dbReference type="SMART" id="SM00560"/>
    </source>
</evidence>